<protein>
    <recommendedName>
        <fullName evidence="3">F-box domain-containing protein</fullName>
    </recommendedName>
</protein>
<dbReference type="AlphaFoldDB" id="A0A8H2XCA8"/>
<comment type="caution">
    <text evidence="1">The sequence shown here is derived from an EMBL/GenBank/DDBJ whole genome shotgun (WGS) entry which is preliminary data.</text>
</comment>
<evidence type="ECO:0008006" key="3">
    <source>
        <dbReference type="Google" id="ProtNLM"/>
    </source>
</evidence>
<evidence type="ECO:0000313" key="1">
    <source>
        <dbReference type="EMBL" id="CAE6423404.1"/>
    </source>
</evidence>
<sequence>MKNETPVNFGDLSSELVITTLHCCETVTILRFAETCRAYHELVARSTSLQLHIELEANGLELVKGSAKQGATYSVILEALKRFRDAWLELDTGEPIARRLGDSYTLQWKLQEGFYVKAFAESGKRLPNTLQFTPLDFGTPDPPPLTFDFYFRRFTADLEQGLVAIISSDPDRERVSHVHLCSSTTGLAHPLAQHPKITVEFDFKPGFASFSFDIEVVGHVMVAKVLDSLHAYELLIWNWRSGILLHRIGSRDGICDFAFLDQQHLLVLSATRNRSERDSLALLVYAISDSNPTYNDLPHERLRVTDLPVSQPILRFEFPQVKQSCAISEKWFLFRADPAPGRRLYTNSAAFTYPHTMTLNLNFSLEPLNRDSGAWRSYFYQVFIDARSLLRHIRRNLTRVLPWSSWGPSAARWFVSTFQPVDWPIGTHGSRYVHRLSSHPYYMRLDFSPTTARRFRDRFAQLHTAIFDSTIEGGAENFMIDGGFRDLDHLGNCLRYSLEDSPPASEFTVLTFGTDSPSIIQVEGGSVGMDEPITTRLPYRVVCKANNKRNHKVWLINGDCVLGVDVWWTPSPAITMYKLDKYITTRTQFSPEFSRVLHGRDLSPQF</sequence>
<proteinExistence type="predicted"/>
<name>A0A8H2XCA8_9AGAM</name>
<gene>
    <name evidence="1" type="ORF">RDB_LOCUS15427</name>
</gene>
<dbReference type="EMBL" id="CAJMXA010000267">
    <property type="protein sequence ID" value="CAE6423404.1"/>
    <property type="molecule type" value="Genomic_DNA"/>
</dbReference>
<reference evidence="1" key="1">
    <citation type="submission" date="2021-01" db="EMBL/GenBank/DDBJ databases">
        <authorList>
            <person name="Kaushik A."/>
        </authorList>
    </citation>
    <scope>NUCLEOTIDE SEQUENCE</scope>
    <source>
        <strain evidence="1">AG6-10EEA</strain>
    </source>
</reference>
<evidence type="ECO:0000313" key="2">
    <source>
        <dbReference type="Proteomes" id="UP000663853"/>
    </source>
</evidence>
<accession>A0A8H2XCA8</accession>
<dbReference type="Proteomes" id="UP000663853">
    <property type="component" value="Unassembled WGS sequence"/>
</dbReference>
<organism evidence="1 2">
    <name type="scientific">Rhizoctonia solani</name>
    <dbReference type="NCBI Taxonomy" id="456999"/>
    <lineage>
        <taxon>Eukaryota</taxon>
        <taxon>Fungi</taxon>
        <taxon>Dikarya</taxon>
        <taxon>Basidiomycota</taxon>
        <taxon>Agaricomycotina</taxon>
        <taxon>Agaricomycetes</taxon>
        <taxon>Cantharellales</taxon>
        <taxon>Ceratobasidiaceae</taxon>
        <taxon>Rhizoctonia</taxon>
    </lineage>
</organism>